<feature type="domain" description="Plastocyanin-like" evidence="8">
    <location>
        <begin position="148"/>
        <end position="261"/>
    </location>
</feature>
<dbReference type="InterPro" id="IPR011706">
    <property type="entry name" value="Cu-oxidase_C"/>
</dbReference>
<evidence type="ECO:0000259" key="8">
    <source>
        <dbReference type="Pfam" id="PF07732"/>
    </source>
</evidence>
<keyword evidence="4" id="KW-0186">Copper</keyword>
<evidence type="ECO:0000259" key="7">
    <source>
        <dbReference type="Pfam" id="PF07731"/>
    </source>
</evidence>
<evidence type="ECO:0000256" key="2">
    <source>
        <dbReference type="ARBA" id="ARBA00022723"/>
    </source>
</evidence>
<dbReference type="OrthoDB" id="2121828at2759"/>
<dbReference type="InterPro" id="IPR002355">
    <property type="entry name" value="Cu_oxidase_Cu_BS"/>
</dbReference>
<keyword evidence="3" id="KW-0560">Oxidoreductase</keyword>
<dbReference type="PANTHER" id="PTHR11709">
    <property type="entry name" value="MULTI-COPPER OXIDASE"/>
    <property type="match status" value="1"/>
</dbReference>
<evidence type="ECO:0000313" key="9">
    <source>
        <dbReference type="EMBL" id="KXS96596.1"/>
    </source>
</evidence>
<feature type="domain" description="Plastocyanin-like" evidence="7">
    <location>
        <begin position="490"/>
        <end position="628"/>
    </location>
</feature>
<accession>A0A139H2A1</accession>
<feature type="signal peptide" evidence="5">
    <location>
        <begin position="1"/>
        <end position="17"/>
    </location>
</feature>
<evidence type="ECO:0000256" key="3">
    <source>
        <dbReference type="ARBA" id="ARBA00023002"/>
    </source>
</evidence>
<evidence type="ECO:0000256" key="5">
    <source>
        <dbReference type="SAM" id="SignalP"/>
    </source>
</evidence>
<protein>
    <recommendedName>
        <fullName evidence="11">Laccase</fullName>
    </recommendedName>
</protein>
<dbReference type="PROSITE" id="PS00080">
    <property type="entry name" value="MULTICOPPER_OXIDASE2"/>
    <property type="match status" value="1"/>
</dbReference>
<dbReference type="EMBL" id="LFZN01000170">
    <property type="protein sequence ID" value="KXS96596.1"/>
    <property type="molecule type" value="Genomic_DNA"/>
</dbReference>
<dbReference type="InterPro" id="IPR011707">
    <property type="entry name" value="Cu-oxidase-like_N"/>
</dbReference>
<dbReference type="AlphaFoldDB" id="A0A139H2A1"/>
<comment type="caution">
    <text evidence="9">The sequence shown here is derived from an EMBL/GenBank/DDBJ whole genome shotgun (WGS) entry which is preliminary data.</text>
</comment>
<evidence type="ECO:0008006" key="11">
    <source>
        <dbReference type="Google" id="ProtNLM"/>
    </source>
</evidence>
<dbReference type="InterPro" id="IPR008972">
    <property type="entry name" value="Cupredoxin"/>
</dbReference>
<dbReference type="Pfam" id="PF00394">
    <property type="entry name" value="Cu-oxidase"/>
    <property type="match status" value="1"/>
</dbReference>
<dbReference type="CDD" id="cd13854">
    <property type="entry name" value="CuRO_1_MaLCC_like"/>
    <property type="match status" value="1"/>
</dbReference>
<dbReference type="Proteomes" id="UP000070133">
    <property type="component" value="Unassembled WGS sequence"/>
</dbReference>
<reference evidence="9 10" key="1">
    <citation type="submission" date="2015-07" db="EMBL/GenBank/DDBJ databases">
        <title>Comparative genomics of the Sigatoka disease complex on banana suggests a link between parallel evolutionary changes in Pseudocercospora fijiensis and Pseudocercospora eumusae and increased virulence on the banana host.</title>
        <authorList>
            <person name="Chang T.-C."/>
            <person name="Salvucci A."/>
            <person name="Crous P.W."/>
            <person name="Stergiopoulos I."/>
        </authorList>
    </citation>
    <scope>NUCLEOTIDE SEQUENCE [LARGE SCALE GENOMIC DNA]</scope>
    <source>
        <strain evidence="9 10">CBS 114824</strain>
    </source>
</reference>
<name>A0A139H2A1_9PEZI</name>
<dbReference type="GO" id="GO:0016491">
    <property type="term" value="F:oxidoreductase activity"/>
    <property type="evidence" value="ECO:0007669"/>
    <property type="project" value="UniProtKB-KW"/>
</dbReference>
<dbReference type="Gene3D" id="2.60.40.420">
    <property type="entry name" value="Cupredoxins - blue copper proteins"/>
    <property type="match status" value="3"/>
</dbReference>
<evidence type="ECO:0000256" key="1">
    <source>
        <dbReference type="ARBA" id="ARBA00010609"/>
    </source>
</evidence>
<keyword evidence="2" id="KW-0479">Metal-binding</keyword>
<dbReference type="SUPFAM" id="SSF49503">
    <property type="entry name" value="Cupredoxins"/>
    <property type="match status" value="3"/>
</dbReference>
<dbReference type="InterPro" id="IPR045087">
    <property type="entry name" value="Cu-oxidase_fam"/>
</dbReference>
<dbReference type="STRING" id="321146.A0A139H2A1"/>
<evidence type="ECO:0000313" key="10">
    <source>
        <dbReference type="Proteomes" id="UP000070133"/>
    </source>
</evidence>
<dbReference type="CDD" id="cd13901">
    <property type="entry name" value="CuRO_3_MaLCC_like"/>
    <property type="match status" value="1"/>
</dbReference>
<sequence length="675" mass="74294">MLLTSIALILYTTTICAATPAVAYGRKGPSIWGQWLKPSKRELHDTLEAKRQVYARQLKGYGSWGSATGSGTSGHRLWSSYGDDTKLSPYAQSGYSRWGTVNSSTLPSWANWAGSGKPWGKISTGNANPYTSAPKPSAVRNYKFSVAHCDIKPDGVVTKGAVCINGQFPGPIIEANYGDTINVAVTNDLLDEGTSVHWHGFLQLNNCHNDGVPGVQQCPIAPGDTYTYTMKAELYGSSWYHTHYSAQYAGGAVGPMVIYGPSNSGYDVDVGPVMLHEWYRQDYWTSIQSIFRPLKSGGPVEPVANSNLIDGKMRFDCSQTKLPCETASYAKFNFTSGKNHKLRLMNVGAAAVQKFSIDDHTMQVVAQDYMPLKPYNTSMVALAVGQRADVIVFGSGKKGEKYWMRSNIVGCSLNDGILTEARAVIYYQGADTKSYPSAPANQGPGIDPSPRSCANDALANTEPTYPLAAATPDVTQTFDIRTKNNGTNIVFTMGNYTFRANFNQPLLWKALNKTLYQVPVTRNLWQLDEKAKVARAIIYNYNEAPHPIHYHGHNMQILNVGMGKWDGSIIRPSNPQRRDVQLMGPGTATTPSFLVVQWDIDNPGVWPLHCHFAWHSSMGLVVNVVEKKQYMQDKMQDVAALMRPTCDKWNAWMVKKGGPLLTGIDSGLRKARRGK</sequence>
<dbReference type="PANTHER" id="PTHR11709:SF145">
    <property type="entry name" value="LCC1"/>
    <property type="match status" value="1"/>
</dbReference>
<evidence type="ECO:0000256" key="4">
    <source>
        <dbReference type="ARBA" id="ARBA00023008"/>
    </source>
</evidence>
<dbReference type="Pfam" id="PF07732">
    <property type="entry name" value="Cu-oxidase_3"/>
    <property type="match status" value="1"/>
</dbReference>
<keyword evidence="5" id="KW-0732">Signal</keyword>
<dbReference type="Pfam" id="PF07731">
    <property type="entry name" value="Cu-oxidase_2"/>
    <property type="match status" value="1"/>
</dbReference>
<evidence type="ECO:0000259" key="6">
    <source>
        <dbReference type="Pfam" id="PF00394"/>
    </source>
</evidence>
<feature type="chain" id="PRO_5007806242" description="Laccase" evidence="5">
    <location>
        <begin position="18"/>
        <end position="675"/>
    </location>
</feature>
<proteinExistence type="inferred from homology"/>
<organism evidence="9 10">
    <name type="scientific">Pseudocercospora eumusae</name>
    <dbReference type="NCBI Taxonomy" id="321146"/>
    <lineage>
        <taxon>Eukaryota</taxon>
        <taxon>Fungi</taxon>
        <taxon>Dikarya</taxon>
        <taxon>Ascomycota</taxon>
        <taxon>Pezizomycotina</taxon>
        <taxon>Dothideomycetes</taxon>
        <taxon>Dothideomycetidae</taxon>
        <taxon>Mycosphaerellales</taxon>
        <taxon>Mycosphaerellaceae</taxon>
        <taxon>Pseudocercospora</taxon>
    </lineage>
</organism>
<keyword evidence="10" id="KW-1185">Reference proteome</keyword>
<feature type="domain" description="Plastocyanin-like" evidence="6">
    <location>
        <begin position="272"/>
        <end position="430"/>
    </location>
</feature>
<dbReference type="InterPro" id="IPR001117">
    <property type="entry name" value="Cu-oxidase_2nd"/>
</dbReference>
<gene>
    <name evidence="9" type="ORF">AC578_11136</name>
</gene>
<dbReference type="GO" id="GO:0005507">
    <property type="term" value="F:copper ion binding"/>
    <property type="evidence" value="ECO:0007669"/>
    <property type="project" value="InterPro"/>
</dbReference>
<comment type="similarity">
    <text evidence="1">Belongs to the multicopper oxidase family.</text>
</comment>